<evidence type="ECO:0000313" key="2">
    <source>
        <dbReference type="EMBL" id="MDV2631707.1"/>
    </source>
</evidence>
<dbReference type="SUPFAM" id="SSF47413">
    <property type="entry name" value="lambda repressor-like DNA-binding domains"/>
    <property type="match status" value="1"/>
</dbReference>
<dbReference type="InterPro" id="IPR001387">
    <property type="entry name" value="Cro/C1-type_HTH"/>
</dbReference>
<name>A0AAE4NMJ1_9LACT</name>
<dbReference type="EMBL" id="JAWHVL010000006">
    <property type="protein sequence ID" value="MDV2631707.1"/>
    <property type="molecule type" value="Genomic_DNA"/>
</dbReference>
<comment type="caution">
    <text evidence="2">The sequence shown here is derived from an EMBL/GenBank/DDBJ whole genome shotgun (WGS) entry which is preliminary data.</text>
</comment>
<dbReference type="InterPro" id="IPR010982">
    <property type="entry name" value="Lambda_DNA-bd_dom_sf"/>
</dbReference>
<evidence type="ECO:0000313" key="3">
    <source>
        <dbReference type="Proteomes" id="UP001186047"/>
    </source>
</evidence>
<dbReference type="RefSeq" id="WP_017864503.1">
    <property type="nucleotide sequence ID" value="NZ_CP059049.1"/>
</dbReference>
<organism evidence="2 3">
    <name type="scientific">Lactococcus lactis</name>
    <dbReference type="NCBI Taxonomy" id="1358"/>
    <lineage>
        <taxon>Bacteria</taxon>
        <taxon>Bacillati</taxon>
        <taxon>Bacillota</taxon>
        <taxon>Bacilli</taxon>
        <taxon>Lactobacillales</taxon>
        <taxon>Streptococcaceae</taxon>
        <taxon>Lactococcus</taxon>
    </lineage>
</organism>
<gene>
    <name evidence="2" type="ORF">RZO31_02285</name>
</gene>
<feature type="domain" description="HTH cro/C1-type" evidence="1">
    <location>
        <begin position="27"/>
        <end position="64"/>
    </location>
</feature>
<dbReference type="Proteomes" id="UP001186047">
    <property type="component" value="Unassembled WGS sequence"/>
</dbReference>
<reference evidence="2" key="1">
    <citation type="submission" date="2023-10" db="EMBL/GenBank/DDBJ databases">
        <title>Production of high quality cheese from raw caw milk (raw cheese).</title>
        <authorList>
            <person name="Samouris G."/>
        </authorList>
    </citation>
    <scope>NUCLEOTIDE SEQUENCE</scope>
    <source>
        <strain evidence="2">M17-3</strain>
    </source>
</reference>
<protein>
    <submittedName>
        <fullName evidence="2">Helix-turn-helix transcriptional regulator</fullName>
    </submittedName>
</protein>
<dbReference type="CDD" id="cd00093">
    <property type="entry name" value="HTH_XRE"/>
    <property type="match status" value="1"/>
</dbReference>
<dbReference type="PROSITE" id="PS50943">
    <property type="entry name" value="HTH_CROC1"/>
    <property type="match status" value="1"/>
</dbReference>
<dbReference type="Gene3D" id="1.10.260.40">
    <property type="entry name" value="lambda repressor-like DNA-binding domains"/>
    <property type="match status" value="1"/>
</dbReference>
<dbReference type="AlphaFoldDB" id="A0AAE4NMJ1"/>
<dbReference type="GO" id="GO:0003677">
    <property type="term" value="F:DNA binding"/>
    <property type="evidence" value="ECO:0007669"/>
    <property type="project" value="InterPro"/>
</dbReference>
<evidence type="ECO:0000259" key="1">
    <source>
        <dbReference type="PROSITE" id="PS50943"/>
    </source>
</evidence>
<proteinExistence type="predicted"/>
<sequence length="115" mass="13321">MEKNFIFSELLFQAIEQSHKSVNCIERELGYPRNAIHNYKEGVTPSAYRLIELAHYFHVTPDYLLGLSDGVSPISIDIIFNQSDEEQKIKILSLALDWEKNKNHRKVKSVVFLLS</sequence>
<accession>A0AAE4NMJ1</accession>